<feature type="transmembrane region" description="Helical" evidence="1">
    <location>
        <begin position="154"/>
        <end position="177"/>
    </location>
</feature>
<evidence type="ECO:0000313" key="3">
    <source>
        <dbReference type="EMBL" id="MBA0754418.1"/>
    </source>
</evidence>
<feature type="transmembrane region" description="Helical" evidence="1">
    <location>
        <begin position="59"/>
        <end position="77"/>
    </location>
</feature>
<accession>A0A7J9D1D8</accession>
<sequence length="389" mass="42563">MTTSIHVTALDSVVNVNSLFTLAVFIGLAWNPYDPSNTLVDPNSRCAPTSKIAEDLIKFHVYSFSAFLFSSLIALAIKQAIKLSKSHTFNIHVTFRGSEFLEHVDVNKTLLRVGMVVSGAGSVAGCVFLMLALVNVVQIKVGTLACGSGHAFAAVVPLVILVPLALLIYVCVGLYAFTLGEKLASGFGTVSRVWRLLEFVFELTDEFVWMLKPWIGFLGLLEKEHTEKQGGIYDLMMETPVKYMCILVFVVSMTIAGFNGVDGTSNYYGPCGKHDIEKESLKLAPCTYAAKYFRAPVSERCCTIMEKKLNNPSCLCAILQSRTAYNAGVRPEVAVTIPKRCNIAVRPLSRLFKTTPIVHLPALHYSILAVQVCRVLSKLLVDIVGKASL</sequence>
<gene>
    <name evidence="3" type="ORF">Gogos_022078</name>
</gene>
<evidence type="ECO:0000313" key="4">
    <source>
        <dbReference type="Proteomes" id="UP000593579"/>
    </source>
</evidence>
<feature type="transmembrane region" description="Helical" evidence="1">
    <location>
        <begin position="110"/>
        <end position="134"/>
    </location>
</feature>
<dbReference type="InterPro" id="IPR016140">
    <property type="entry name" value="Bifunc_inhib/LTP/seed_store"/>
</dbReference>
<dbReference type="Gene3D" id="1.10.110.10">
    <property type="entry name" value="Plant lipid-transfer and hydrophobic proteins"/>
    <property type="match status" value="1"/>
</dbReference>
<comment type="caution">
    <text evidence="3">The sequence shown here is derived from an EMBL/GenBank/DDBJ whole genome shotgun (WGS) entry which is preliminary data.</text>
</comment>
<dbReference type="PANTHER" id="PTHR33430">
    <property type="entry name" value="MATERNAL EFFECT EMBRYO ARREST PROTEIN"/>
    <property type="match status" value="1"/>
</dbReference>
<keyword evidence="1" id="KW-0472">Membrane</keyword>
<dbReference type="PANTHER" id="PTHR33430:SF7">
    <property type="entry name" value="OS07G0240400 PROTEIN"/>
    <property type="match status" value="1"/>
</dbReference>
<reference evidence="3 4" key="1">
    <citation type="journal article" date="2019" name="Genome Biol. Evol.">
        <title>Insights into the evolution of the New World diploid cottons (Gossypium, subgenus Houzingenia) based on genome sequencing.</title>
        <authorList>
            <person name="Grover C.E."/>
            <person name="Arick M.A. 2nd"/>
            <person name="Thrash A."/>
            <person name="Conover J.L."/>
            <person name="Sanders W.S."/>
            <person name="Peterson D.G."/>
            <person name="Frelichowski J.E."/>
            <person name="Scheffler J.A."/>
            <person name="Scheffler B.E."/>
            <person name="Wendel J.F."/>
        </authorList>
    </citation>
    <scope>NUCLEOTIDE SEQUENCE [LARGE SCALE GENOMIC DNA]</scope>
    <source>
        <strain evidence="3">5</strain>
        <tissue evidence="3">Leaf</tissue>
    </source>
</reference>
<dbReference type="CDD" id="cd00010">
    <property type="entry name" value="AAI_LTSS"/>
    <property type="match status" value="1"/>
</dbReference>
<dbReference type="SUPFAM" id="SSF47699">
    <property type="entry name" value="Bifunctional inhibitor/lipid-transfer protein/seed storage 2S albumin"/>
    <property type="match status" value="1"/>
</dbReference>
<dbReference type="AlphaFoldDB" id="A0A7J9D1D8"/>
<protein>
    <recommendedName>
        <fullName evidence="2">Bifunctional inhibitor/plant lipid transfer protein/seed storage helical domain-containing protein</fullName>
    </recommendedName>
</protein>
<dbReference type="InterPro" id="IPR036312">
    <property type="entry name" value="Bifun_inhib/LTP/seed_sf"/>
</dbReference>
<name>A0A7J9D1D8_GOSGO</name>
<organism evidence="3 4">
    <name type="scientific">Gossypium gossypioides</name>
    <name type="common">Mexican cotton</name>
    <name type="synonym">Selera gossypioides</name>
    <dbReference type="NCBI Taxonomy" id="34282"/>
    <lineage>
        <taxon>Eukaryota</taxon>
        <taxon>Viridiplantae</taxon>
        <taxon>Streptophyta</taxon>
        <taxon>Embryophyta</taxon>
        <taxon>Tracheophyta</taxon>
        <taxon>Spermatophyta</taxon>
        <taxon>Magnoliopsida</taxon>
        <taxon>eudicotyledons</taxon>
        <taxon>Gunneridae</taxon>
        <taxon>Pentapetalae</taxon>
        <taxon>rosids</taxon>
        <taxon>malvids</taxon>
        <taxon>Malvales</taxon>
        <taxon>Malvaceae</taxon>
        <taxon>Malvoideae</taxon>
        <taxon>Gossypium</taxon>
    </lineage>
</organism>
<evidence type="ECO:0000259" key="2">
    <source>
        <dbReference type="Pfam" id="PF14368"/>
    </source>
</evidence>
<dbReference type="EMBL" id="JABEZY010261651">
    <property type="protein sequence ID" value="MBA0754418.1"/>
    <property type="molecule type" value="Genomic_DNA"/>
</dbReference>
<proteinExistence type="predicted"/>
<keyword evidence="1" id="KW-1133">Transmembrane helix</keyword>
<feature type="transmembrane region" description="Helical" evidence="1">
    <location>
        <begin position="12"/>
        <end position="30"/>
    </location>
</feature>
<evidence type="ECO:0000256" key="1">
    <source>
        <dbReference type="SAM" id="Phobius"/>
    </source>
</evidence>
<dbReference type="Pfam" id="PF14368">
    <property type="entry name" value="LTP_2"/>
    <property type="match status" value="1"/>
</dbReference>
<dbReference type="Proteomes" id="UP000593579">
    <property type="component" value="Unassembled WGS sequence"/>
</dbReference>
<keyword evidence="1" id="KW-0812">Transmembrane</keyword>
<dbReference type="OrthoDB" id="945166at2759"/>
<keyword evidence="4" id="KW-1185">Reference proteome</keyword>
<feature type="domain" description="Bifunctional inhibitor/plant lipid transfer protein/seed storage helical" evidence="2">
    <location>
        <begin position="279"/>
        <end position="348"/>
    </location>
</feature>